<evidence type="ECO:0000256" key="10">
    <source>
        <dbReference type="ARBA" id="ARBA00023180"/>
    </source>
</evidence>
<evidence type="ECO:0000256" key="18">
    <source>
        <dbReference type="RuleBase" id="RU003615"/>
    </source>
</evidence>
<dbReference type="PIRSF" id="PIRSF001024">
    <property type="entry name" value="Alph-amyl_fung"/>
    <property type="match status" value="1"/>
</dbReference>
<dbReference type="PRINTS" id="PR00110">
    <property type="entry name" value="ALPHAAMYLASE"/>
</dbReference>
<dbReference type="SMART" id="SM00642">
    <property type="entry name" value="Aamy"/>
    <property type="match status" value="1"/>
</dbReference>
<evidence type="ECO:0000256" key="2">
    <source>
        <dbReference type="ARBA" id="ARBA00001913"/>
    </source>
</evidence>
<dbReference type="AlphaFoldDB" id="A0A1B8GV73"/>
<dbReference type="GO" id="GO:0005509">
    <property type="term" value="F:calcium ion binding"/>
    <property type="evidence" value="ECO:0007669"/>
    <property type="project" value="InterPro"/>
</dbReference>
<evidence type="ECO:0000256" key="20">
    <source>
        <dbReference type="SAM" id="SignalP"/>
    </source>
</evidence>
<feature type="binding site" evidence="15">
    <location>
        <position position="186"/>
    </location>
    <ligand>
        <name>Ca(2+)</name>
        <dbReference type="ChEBI" id="CHEBI:29108"/>
        <label>1</label>
    </ligand>
</feature>
<feature type="binding site" evidence="17">
    <location>
        <position position="146"/>
    </location>
    <ligand>
        <name>substrate</name>
    </ligand>
</feature>
<evidence type="ECO:0000256" key="14">
    <source>
        <dbReference type="PIRSR" id="PIRSR001024-2"/>
    </source>
</evidence>
<dbReference type="EC" id="3.2.1.1" evidence="4 19"/>
<dbReference type="STRING" id="342668.A0A1B8GV73"/>
<proteinExistence type="inferred from homology"/>
<feature type="binding site" evidence="17">
    <location>
        <position position="107"/>
    </location>
    <ligand>
        <name>substrate</name>
    </ligand>
</feature>
<evidence type="ECO:0000256" key="11">
    <source>
        <dbReference type="ARBA" id="ARBA00023277"/>
    </source>
</evidence>
<feature type="binding site" evidence="15">
    <location>
        <position position="255"/>
    </location>
    <ligand>
        <name>Ca(2+)</name>
        <dbReference type="ChEBI" id="CHEBI:29108"/>
        <label>2</label>
    </ligand>
</feature>
<keyword evidence="6 20" id="KW-0732">Signal</keyword>
<feature type="active site" description="Nucleophile" evidence="13">
    <location>
        <position position="231"/>
    </location>
</feature>
<dbReference type="Proteomes" id="UP000091956">
    <property type="component" value="Unassembled WGS sequence"/>
</dbReference>
<dbReference type="InterPro" id="IPR015340">
    <property type="entry name" value="A_amylase_C_dom"/>
</dbReference>
<evidence type="ECO:0000256" key="8">
    <source>
        <dbReference type="ARBA" id="ARBA00022837"/>
    </source>
</evidence>
<dbReference type="Gene3D" id="3.20.20.80">
    <property type="entry name" value="Glycosidases"/>
    <property type="match status" value="1"/>
</dbReference>
<feature type="binding site" evidence="15">
    <location>
        <position position="200"/>
    </location>
    <ligand>
        <name>Ca(2+)</name>
        <dbReference type="ChEBI" id="CHEBI:29108"/>
        <label>1</label>
    </ligand>
</feature>
<name>A0A1B8GV73_9PEZI</name>
<reference evidence="23" key="2">
    <citation type="journal article" date="2018" name="Nat. Commun.">
        <title>Extreme sensitivity to ultraviolet light in the fungal pathogen causing white-nose syndrome of bats.</title>
        <authorList>
            <person name="Palmer J.M."/>
            <person name="Drees K.P."/>
            <person name="Foster J.T."/>
            <person name="Lindner D.L."/>
        </authorList>
    </citation>
    <scope>NUCLEOTIDE SEQUENCE [LARGE SCALE GENOMIC DNA]</scope>
    <source>
        <strain evidence="23">UAMH 10579</strain>
    </source>
</reference>
<feature type="chain" id="PRO_5008609041" description="Alpha-amylase" evidence="20">
    <location>
        <begin position="28"/>
        <end position="496"/>
    </location>
</feature>
<dbReference type="RefSeq" id="XP_018133474.1">
    <property type="nucleotide sequence ID" value="XM_018271538.2"/>
</dbReference>
<evidence type="ECO:0000256" key="4">
    <source>
        <dbReference type="ARBA" id="ARBA00012595"/>
    </source>
</evidence>
<dbReference type="InterPro" id="IPR006046">
    <property type="entry name" value="Alpha_amylase"/>
</dbReference>
<evidence type="ECO:0000256" key="6">
    <source>
        <dbReference type="ARBA" id="ARBA00022729"/>
    </source>
</evidence>
<feature type="domain" description="Glycosyl hydrolase family 13 catalytic" evidence="21">
    <location>
        <begin position="40"/>
        <end position="393"/>
    </location>
</feature>
<dbReference type="SUPFAM" id="SSF51445">
    <property type="entry name" value="(Trans)glycosidases"/>
    <property type="match status" value="1"/>
</dbReference>
<keyword evidence="12 19" id="KW-0326">Glycosidase</keyword>
<feature type="binding site" evidence="17">
    <location>
        <position position="259"/>
    </location>
    <ligand>
        <name>substrate</name>
    </ligand>
</feature>
<evidence type="ECO:0000256" key="19">
    <source>
        <dbReference type="RuleBase" id="RU361134"/>
    </source>
</evidence>
<dbReference type="InterPro" id="IPR013780">
    <property type="entry name" value="Glyco_hydro_b"/>
</dbReference>
<evidence type="ECO:0000256" key="9">
    <source>
        <dbReference type="ARBA" id="ARBA00023157"/>
    </source>
</evidence>
<feature type="binding site" evidence="15">
    <location>
        <position position="145"/>
    </location>
    <ligand>
        <name>Ca(2+)</name>
        <dbReference type="ChEBI" id="CHEBI:29108"/>
        <label>1</label>
    </ligand>
</feature>
<evidence type="ECO:0000256" key="5">
    <source>
        <dbReference type="ARBA" id="ARBA00022723"/>
    </source>
</evidence>
<keyword evidence="9 16" id="KW-1015">Disulfide bond</keyword>
<feature type="disulfide bond" evidence="16">
    <location>
        <begin position="175"/>
        <end position="188"/>
    </location>
</feature>
<feature type="binding site" evidence="17">
    <location>
        <position position="320"/>
    </location>
    <ligand>
        <name>substrate</name>
    </ligand>
</feature>
<keyword evidence="23" id="KW-1185">Reference proteome</keyword>
<evidence type="ECO:0000259" key="21">
    <source>
        <dbReference type="SMART" id="SM00642"/>
    </source>
</evidence>
<feature type="binding site" evidence="15">
    <location>
        <position position="235"/>
    </location>
    <ligand>
        <name>Ca(2+)</name>
        <dbReference type="ChEBI" id="CHEBI:29108"/>
        <label>1</label>
    </ligand>
</feature>
<dbReference type="PANTHER" id="PTHR10357">
    <property type="entry name" value="ALPHA-AMYLASE FAMILY MEMBER"/>
    <property type="match status" value="1"/>
</dbReference>
<feature type="binding site" evidence="15">
    <location>
        <position position="231"/>
    </location>
    <ligand>
        <name>Ca(2+)</name>
        <dbReference type="ChEBI" id="CHEBI:29108"/>
        <label>2</label>
    </ligand>
</feature>
<keyword evidence="7 19" id="KW-0378">Hydrolase</keyword>
<protein>
    <recommendedName>
        <fullName evidence="4 19">Alpha-amylase</fullName>
        <ecNumber evidence="4 19">3.2.1.1</ecNumber>
    </recommendedName>
</protein>
<evidence type="ECO:0000256" key="12">
    <source>
        <dbReference type="ARBA" id="ARBA00023295"/>
    </source>
</evidence>
<feature type="active site" description="Proton donor" evidence="13">
    <location>
        <position position="255"/>
    </location>
</feature>
<dbReference type="InterPro" id="IPR013777">
    <property type="entry name" value="A-amylase-like"/>
</dbReference>
<feature type="disulfide bond" evidence="16">
    <location>
        <begin position="56"/>
        <end position="62"/>
    </location>
</feature>
<dbReference type="GO" id="GO:0004556">
    <property type="term" value="F:alpha-amylase activity"/>
    <property type="evidence" value="ECO:0007669"/>
    <property type="project" value="UniProtKB-UniRule"/>
</dbReference>
<feature type="site" description="Transition state stabilizer" evidence="14">
    <location>
        <position position="320"/>
    </location>
</feature>
<evidence type="ECO:0000256" key="3">
    <source>
        <dbReference type="ARBA" id="ARBA00008061"/>
    </source>
</evidence>
<evidence type="ECO:0000256" key="16">
    <source>
        <dbReference type="PIRSR" id="PIRSR001024-4"/>
    </source>
</evidence>
<feature type="signal peptide" evidence="20">
    <location>
        <begin position="1"/>
        <end position="27"/>
    </location>
</feature>
<dbReference type="CDD" id="cd11319">
    <property type="entry name" value="AmyAc_euk_AmyA"/>
    <property type="match status" value="1"/>
</dbReference>
<dbReference type="GO" id="GO:0016052">
    <property type="term" value="P:carbohydrate catabolic process"/>
    <property type="evidence" value="ECO:0007669"/>
    <property type="project" value="InterPro"/>
</dbReference>
<evidence type="ECO:0000256" key="7">
    <source>
        <dbReference type="ARBA" id="ARBA00022801"/>
    </source>
</evidence>
<comment type="catalytic activity">
    <reaction evidence="1 19">
        <text>Endohydrolysis of (1-&gt;4)-alpha-D-glucosidic linkages in polysaccharides containing three or more (1-&gt;4)-alpha-linked D-glucose units.</text>
        <dbReference type="EC" id="3.2.1.1"/>
    </reaction>
</comment>
<dbReference type="GeneID" id="28835410"/>
<dbReference type="Gene3D" id="2.60.40.1180">
    <property type="entry name" value="Golgi alpha-mannosidase II"/>
    <property type="match status" value="1"/>
</dbReference>
<gene>
    <name evidence="22" type="ORF">VE01_02024</name>
</gene>
<evidence type="ECO:0000256" key="17">
    <source>
        <dbReference type="PIRSR" id="PIRSR001024-5"/>
    </source>
</evidence>
<dbReference type="EMBL" id="KV460211">
    <property type="protein sequence ID" value="OBT99741.1"/>
    <property type="molecule type" value="Genomic_DNA"/>
</dbReference>
<dbReference type="PANTHER" id="PTHR10357:SF215">
    <property type="entry name" value="ALPHA-AMYLASE 1"/>
    <property type="match status" value="1"/>
</dbReference>
<feature type="binding site" evidence="17">
    <location>
        <position position="368"/>
    </location>
    <ligand>
        <name>substrate</name>
    </ligand>
</feature>
<reference evidence="22 23" key="1">
    <citation type="submission" date="2016-03" db="EMBL/GenBank/DDBJ databases">
        <title>Comparative genomics of Pseudogymnoascus destructans, the fungus causing white-nose syndrome of bats.</title>
        <authorList>
            <person name="Palmer J.M."/>
            <person name="Drees K.P."/>
            <person name="Foster J.T."/>
            <person name="Lindner D.L."/>
        </authorList>
    </citation>
    <scope>NUCLEOTIDE SEQUENCE [LARGE SCALE GENOMIC DNA]</scope>
    <source>
        <strain evidence="22 23">UAMH 10579</strain>
    </source>
</reference>
<dbReference type="SUPFAM" id="SSF51011">
    <property type="entry name" value="Glycosyl hydrolase domain"/>
    <property type="match status" value="1"/>
</dbReference>
<accession>A0A1B8GV73</accession>
<evidence type="ECO:0000256" key="15">
    <source>
        <dbReference type="PIRSR" id="PIRSR001024-3"/>
    </source>
</evidence>
<organism evidence="22 23">
    <name type="scientific">Pseudogymnoascus verrucosus</name>
    <dbReference type="NCBI Taxonomy" id="342668"/>
    <lineage>
        <taxon>Eukaryota</taxon>
        <taxon>Fungi</taxon>
        <taxon>Dikarya</taxon>
        <taxon>Ascomycota</taxon>
        <taxon>Pezizomycotina</taxon>
        <taxon>Leotiomycetes</taxon>
        <taxon>Thelebolales</taxon>
        <taxon>Thelebolaceae</taxon>
        <taxon>Pseudogymnoascus</taxon>
    </lineage>
</organism>
<dbReference type="Pfam" id="PF00128">
    <property type="entry name" value="Alpha-amylase"/>
    <property type="match status" value="1"/>
</dbReference>
<keyword evidence="5 15" id="KW-0479">Metal-binding</keyword>
<evidence type="ECO:0000256" key="13">
    <source>
        <dbReference type="PIRSR" id="PIRSR001024-1"/>
    </source>
</evidence>
<dbReference type="OrthoDB" id="204980at2759"/>
<comment type="cofactor">
    <cofactor evidence="2">
        <name>Ca(2+)</name>
        <dbReference type="ChEBI" id="CHEBI:29108"/>
    </cofactor>
</comment>
<dbReference type="FunFam" id="3.20.20.80:FF:000120">
    <property type="entry name" value="Alpha-amylase A"/>
    <property type="match status" value="1"/>
</dbReference>
<evidence type="ECO:0000313" key="22">
    <source>
        <dbReference type="EMBL" id="OBT99741.1"/>
    </source>
</evidence>
<keyword evidence="11 19" id="KW-0119">Carbohydrate metabolism</keyword>
<feature type="binding site" evidence="17">
    <location>
        <position position="229"/>
    </location>
    <ligand>
        <name>substrate</name>
    </ligand>
</feature>
<dbReference type="InterPro" id="IPR017853">
    <property type="entry name" value="GH"/>
</dbReference>
<dbReference type="InterPro" id="IPR006047">
    <property type="entry name" value="GH13_cat_dom"/>
</dbReference>
<keyword evidence="8 15" id="KW-0106">Calcium</keyword>
<evidence type="ECO:0000313" key="23">
    <source>
        <dbReference type="Proteomes" id="UP000091956"/>
    </source>
</evidence>
<dbReference type="Pfam" id="PF09260">
    <property type="entry name" value="A_amylase_dom_C"/>
    <property type="match status" value="1"/>
</dbReference>
<keyword evidence="10" id="KW-0325">Glycoprotein</keyword>
<sequence>MHSNLFQATQAASLLLTAGSLLPIAAAKTAAEWRELSIYQVLTDRFATTDGSSPSCGITDYCGGTWKGLENKLDYIQGMGFEAVWISPVVHNIDGSTPAGYAYHGYWADNPYTLNDHFGTTDDLKSLSDALHGRGMSLMVDVVINHFGSIQDSGSVDYSAYPSPFDAASAFHSPCAIDYTSQTSIENCWVVTSPAPSLPDVNSEDASVFGALVDSVVDLVSNYSIDGIRLDTAKHVPKEYLTQFQEAVGVFVTGEALDGDPAYVSGYQGPLNSLINYPLWYDLIRSFMGGSFDGLAAMISTEATSFSDVNVLTNFLDNHDQPRIASQSGDDEVKDKNAVTFLMFTSGIPMVYYGFEQRFTGAADPNNRETLWTSGYNTDTTLYKYITQLHEIRDIASNVTDKATYFSSNVAVLGTSNEYMALQRGPAVVVVSNVGAAGTSDSFSVTGSTFSSGDSIVDLLDCTAATVGDSGAFTSPSANGEARIWVQTENKGSFCP</sequence>
<comment type="similarity">
    <text evidence="3 18">Belongs to the glycosyl hydrolase 13 family.</text>
</comment>
<evidence type="ECO:0000256" key="1">
    <source>
        <dbReference type="ARBA" id="ARBA00000548"/>
    </source>
</evidence>